<dbReference type="InterPro" id="IPR003593">
    <property type="entry name" value="AAA+_ATPase"/>
</dbReference>
<gene>
    <name evidence="5" type="ORF">CMUS01_15816</name>
</gene>
<evidence type="ECO:0000256" key="1">
    <source>
        <dbReference type="ARBA" id="ARBA00022741"/>
    </source>
</evidence>
<reference evidence="5" key="1">
    <citation type="journal article" date="2020" name="Phytopathology">
        <title>Genome Sequence Resources of Colletotrichum truncatum, C. plurivorum, C. musicola, and C. sojae: Four Species Pathogenic to Soybean (Glycine max).</title>
        <authorList>
            <person name="Rogerio F."/>
            <person name="Boufleur T.R."/>
            <person name="Ciampi-Guillardi M."/>
            <person name="Sukno S.A."/>
            <person name="Thon M.R."/>
            <person name="Massola Junior N.S."/>
            <person name="Baroncelli R."/>
        </authorList>
    </citation>
    <scope>NUCLEOTIDE SEQUENCE</scope>
    <source>
        <strain evidence="5">LFN0074</strain>
    </source>
</reference>
<evidence type="ECO:0000256" key="3">
    <source>
        <dbReference type="SAM" id="MobiDB-lite"/>
    </source>
</evidence>
<accession>A0A8H6ML21</accession>
<comment type="caution">
    <text evidence="5">The sequence shown here is derived from an EMBL/GenBank/DDBJ whole genome shotgun (WGS) entry which is preliminary data.</text>
</comment>
<dbReference type="Pfam" id="PF00004">
    <property type="entry name" value="AAA"/>
    <property type="match status" value="1"/>
</dbReference>
<dbReference type="EMBL" id="WIGM01001453">
    <property type="protein sequence ID" value="KAF6797001.1"/>
    <property type="molecule type" value="Genomic_DNA"/>
</dbReference>
<dbReference type="SMART" id="SM00382">
    <property type="entry name" value="AAA"/>
    <property type="match status" value="1"/>
</dbReference>
<sequence>MIIAATHTDADEHGITPHPETPWKISQCQCHQDGETESVQPYGAIFEQKWHFQPTSTTNVMSLDVSKGWPSERTYEWEGSLAATRIQSFKRRLKAQLSDLSSTPPDLLDLHHNWHSLLPEQAISQFSSVFFSDSAEEEGLSQKTDSPWSDRLRELRKECNEDEEELLSGLVDPATIDVQFDDVVLDKNMMASIKTVVKLSTLEAGRTSSPILGLTNIKGALLYGPPGTGKTLLARSIAKSTTSKMLVIDPAFVKSPLRGMTERLIRAAFTLAKKLYPCVIFIDEADSLLHRRDDERVSIAAITQLLQSMNGLVSDRKGPFVLAATHRPMDLDIAILRRL</sequence>
<dbReference type="Proteomes" id="UP000639643">
    <property type="component" value="Unassembled WGS sequence"/>
</dbReference>
<dbReference type="PANTHER" id="PTHR45644:SF56">
    <property type="entry name" value="AAA ATPASE, PUTATIVE (AFU_ORTHOLOGUE AFUA_2G12920)-RELATED"/>
    <property type="match status" value="1"/>
</dbReference>
<name>A0A8H6ML21_9PEZI</name>
<dbReference type="GO" id="GO:0016887">
    <property type="term" value="F:ATP hydrolysis activity"/>
    <property type="evidence" value="ECO:0007669"/>
    <property type="project" value="InterPro"/>
</dbReference>
<keyword evidence="2" id="KW-0067">ATP-binding</keyword>
<feature type="region of interest" description="Disordered" evidence="3">
    <location>
        <begin position="1"/>
        <end position="21"/>
    </location>
</feature>
<dbReference type="GO" id="GO:0005524">
    <property type="term" value="F:ATP binding"/>
    <property type="evidence" value="ECO:0007669"/>
    <property type="project" value="UniProtKB-KW"/>
</dbReference>
<dbReference type="OrthoDB" id="4835103at2759"/>
<evidence type="ECO:0000259" key="4">
    <source>
        <dbReference type="SMART" id="SM00382"/>
    </source>
</evidence>
<dbReference type="Gene3D" id="3.40.50.300">
    <property type="entry name" value="P-loop containing nucleotide triphosphate hydrolases"/>
    <property type="match status" value="1"/>
</dbReference>
<keyword evidence="1" id="KW-0547">Nucleotide-binding</keyword>
<dbReference type="GO" id="GO:0005741">
    <property type="term" value="C:mitochondrial outer membrane"/>
    <property type="evidence" value="ECO:0007669"/>
    <property type="project" value="TreeGrafter"/>
</dbReference>
<dbReference type="CDD" id="cd19481">
    <property type="entry name" value="RecA-like_protease"/>
    <property type="match status" value="1"/>
</dbReference>
<evidence type="ECO:0000256" key="2">
    <source>
        <dbReference type="ARBA" id="ARBA00022840"/>
    </source>
</evidence>
<dbReference type="PANTHER" id="PTHR45644">
    <property type="entry name" value="AAA ATPASE, PUTATIVE (AFU_ORTHOLOGUE AFUA_2G12920)-RELATED-RELATED"/>
    <property type="match status" value="1"/>
</dbReference>
<evidence type="ECO:0000313" key="5">
    <source>
        <dbReference type="EMBL" id="KAF6797001.1"/>
    </source>
</evidence>
<dbReference type="InterPro" id="IPR051701">
    <property type="entry name" value="Mito_OM_Translocase_MSP1"/>
</dbReference>
<organism evidence="5 6">
    <name type="scientific">Colletotrichum musicola</name>
    <dbReference type="NCBI Taxonomy" id="2175873"/>
    <lineage>
        <taxon>Eukaryota</taxon>
        <taxon>Fungi</taxon>
        <taxon>Dikarya</taxon>
        <taxon>Ascomycota</taxon>
        <taxon>Pezizomycotina</taxon>
        <taxon>Sordariomycetes</taxon>
        <taxon>Hypocreomycetidae</taxon>
        <taxon>Glomerellales</taxon>
        <taxon>Glomerellaceae</taxon>
        <taxon>Colletotrichum</taxon>
        <taxon>Colletotrichum orchidearum species complex</taxon>
    </lineage>
</organism>
<keyword evidence="6" id="KW-1185">Reference proteome</keyword>
<dbReference type="InterPro" id="IPR027417">
    <property type="entry name" value="P-loop_NTPase"/>
</dbReference>
<proteinExistence type="predicted"/>
<evidence type="ECO:0000313" key="6">
    <source>
        <dbReference type="Proteomes" id="UP000639643"/>
    </source>
</evidence>
<feature type="domain" description="AAA+ ATPase" evidence="4">
    <location>
        <begin position="216"/>
        <end position="339"/>
    </location>
</feature>
<protein>
    <submittedName>
        <fullName evidence="5">AAA family ATPase</fullName>
    </submittedName>
</protein>
<dbReference type="AlphaFoldDB" id="A0A8H6ML21"/>
<dbReference type="InterPro" id="IPR003959">
    <property type="entry name" value="ATPase_AAA_core"/>
</dbReference>
<dbReference type="SUPFAM" id="SSF52540">
    <property type="entry name" value="P-loop containing nucleoside triphosphate hydrolases"/>
    <property type="match status" value="1"/>
</dbReference>